<dbReference type="GO" id="GO:0008017">
    <property type="term" value="F:microtubule binding"/>
    <property type="evidence" value="ECO:0007669"/>
    <property type="project" value="TreeGrafter"/>
</dbReference>
<feature type="region of interest" description="Disordered" evidence="6">
    <location>
        <begin position="1041"/>
        <end position="1123"/>
    </location>
</feature>
<comment type="subcellular location">
    <subcellularLocation>
        <location evidence="1">Cytoplasm</location>
        <location evidence="1">Cytoskeleton</location>
    </subcellularLocation>
</comment>
<dbReference type="Gene3D" id="1.25.10.10">
    <property type="entry name" value="Leucine-rich Repeat Variant"/>
    <property type="match status" value="4"/>
</dbReference>
<feature type="region of interest" description="Disordered" evidence="6">
    <location>
        <begin position="760"/>
        <end position="779"/>
    </location>
</feature>
<feature type="region of interest" description="Disordered" evidence="6">
    <location>
        <begin position="294"/>
        <end position="320"/>
    </location>
</feature>
<evidence type="ECO:0000256" key="5">
    <source>
        <dbReference type="PROSITE-ProRule" id="PRU00103"/>
    </source>
</evidence>
<dbReference type="GO" id="GO:0000226">
    <property type="term" value="P:microtubule cytoskeleton organization"/>
    <property type="evidence" value="ECO:0007669"/>
    <property type="project" value="UniProtKB-ARBA"/>
</dbReference>
<dbReference type="PANTHER" id="PTHR21567">
    <property type="entry name" value="CLASP"/>
    <property type="match status" value="1"/>
</dbReference>
<dbReference type="GO" id="GO:1902903">
    <property type="term" value="P:regulation of supramolecular fiber organization"/>
    <property type="evidence" value="ECO:0007669"/>
    <property type="project" value="UniProtKB-ARBA"/>
</dbReference>
<evidence type="ECO:0000313" key="8">
    <source>
        <dbReference type="EMBL" id="CAK7902247.1"/>
    </source>
</evidence>
<dbReference type="Proteomes" id="UP001162060">
    <property type="component" value="Unassembled WGS sequence"/>
</dbReference>
<organism evidence="8 9">
    <name type="scientific">Peronospora matthiolae</name>
    <dbReference type="NCBI Taxonomy" id="2874970"/>
    <lineage>
        <taxon>Eukaryota</taxon>
        <taxon>Sar</taxon>
        <taxon>Stramenopiles</taxon>
        <taxon>Oomycota</taxon>
        <taxon>Peronosporomycetes</taxon>
        <taxon>Peronosporales</taxon>
        <taxon>Peronosporaceae</taxon>
        <taxon>Peronospora</taxon>
    </lineage>
</organism>
<gene>
    <name evidence="8" type="ORF">PM001_LOCUS2469</name>
</gene>
<dbReference type="SUPFAM" id="SSF48371">
    <property type="entry name" value="ARM repeat"/>
    <property type="match status" value="1"/>
</dbReference>
<feature type="compositionally biased region" description="Polar residues" evidence="6">
    <location>
        <begin position="1041"/>
        <end position="1065"/>
    </location>
</feature>
<feature type="domain" description="TOG" evidence="7">
    <location>
        <begin position="791"/>
        <end position="1041"/>
    </location>
</feature>
<dbReference type="EMBL" id="CAKLBY020000024">
    <property type="protein sequence ID" value="CAK7902247.1"/>
    <property type="molecule type" value="Genomic_DNA"/>
</dbReference>
<feature type="compositionally biased region" description="Low complexity" evidence="6">
    <location>
        <begin position="760"/>
        <end position="774"/>
    </location>
</feature>
<evidence type="ECO:0000256" key="1">
    <source>
        <dbReference type="ARBA" id="ARBA00004245"/>
    </source>
</evidence>
<dbReference type="GO" id="GO:0005819">
    <property type="term" value="C:spindle"/>
    <property type="evidence" value="ECO:0007669"/>
    <property type="project" value="UniProtKB-ARBA"/>
</dbReference>
<feature type="domain" description="TOG" evidence="7">
    <location>
        <begin position="319"/>
        <end position="560"/>
    </location>
</feature>
<dbReference type="GO" id="GO:0031110">
    <property type="term" value="P:regulation of microtubule polymerization or depolymerization"/>
    <property type="evidence" value="ECO:0007669"/>
    <property type="project" value="UniProtKB-ARBA"/>
</dbReference>
<evidence type="ECO:0000256" key="2">
    <source>
        <dbReference type="ARBA" id="ARBA00022490"/>
    </source>
</evidence>
<dbReference type="PANTHER" id="PTHR21567:SF9">
    <property type="entry name" value="CLIP-ASSOCIATING PROTEIN"/>
    <property type="match status" value="1"/>
</dbReference>
<dbReference type="PROSITE" id="PS50077">
    <property type="entry name" value="HEAT_REPEAT"/>
    <property type="match status" value="1"/>
</dbReference>
<feature type="domain" description="TOG" evidence="7">
    <location>
        <begin position="2"/>
        <end position="222"/>
    </location>
</feature>
<name>A0AAV1T4C0_9STRA</name>
<dbReference type="InterPro" id="IPR048491">
    <property type="entry name" value="XMAP215_CLASP_TOG"/>
</dbReference>
<sequence length="1387" mass="153309">MEETAALLASSVSKQRFAGVSKLLEQLRTQKATPETADALITHVMPCIRDHNLKIALGALEILEQLLLAPVADSTLRSTFKLLWTSIVERLGDSKINVRQKAVDVVVAVSLVLDVSTVLEKLQLCMKHKNWRTREQSLHAVWRCLEKHNLFKEKQNELLDNVLKLLEDSSKDVRDTAMTTLEKFYAYIGSSLLSDLQNKNLRAGQLKTLEKRFENIPKSSGAIVCATLSDGVAPVYRGAFDRNDDLPHALPSKMSSYDTQAPSSSSSSVARYLESVRHRTLNEAKAVAVVIDDERSGSHESSGSSEVVQDVSLPGTSSDDISDKEIHKQLGVVFDKLQRDNDWDKRVDGLKILQKLANRCAKRGAAISSLSQGLRPIRERLCQQVIDLRSIVSKEACETIQILARTLTDEFNAHAEICLGNLLKATYVTIQVISTAADTTIRAIIESTSNGYTRVIPKLIECASSRNHVLRFNAVCYLTLTLQRWSVNFLSKHSDLFVPIVPVILRDALGDVRAQSRKCYWSFRHVFPTEAEIIFSRLDGPTQKNLRDDSLKSTAQAARLTNDSSLVTPAPPNGAGGRSALRTTNTAQPATSALPALNSVTFNVDEHAVQRDGSSQESAAGKLPRRVFEGSLGLQGVDANEESAQTSRVLSQRPLRIGHAALAKPSVSKDGFALENETKKSSVVGPLRVRNVPASLQTASATNENLGALRQEPLTTGSQSNLNPVSKVQRVQRTVELQTPVVMEIEESGPKRLLVASVASPTASNASSSRTNVSSRDDLIDNKPKRAVLTKSSERLKAADLPLADYLEEALRKIDSESWSTRLESVEFIGKLLRERVDQITVGTGEDHKVDGRILIAFIKHLSDAHYRVSQGVLKSFLPLLQLCGDKHVPHLKSILPKLFQKFIDTKDVIRMIAKANLEHITSTVDSSTLAAIMISLLGDGSNMKVKAAMCHYLRELLPRAEGYMKNGINNSHMRSFLLRIALLIDADVPVSVSSACGELVSVVAQLYASEMETALGLLPPSKRSVVAKMLKSKKIVLDCSNRQNPLSSSTDPQKTQPQNGNSHNHVMEKLAPKSERSRKRPESPSVDSSGSAQQNDHKRINVTSRSVFEDLTNNRSTRQGNEDVVQVVAPLKSIPSSGSLFSCGETTLDKHGTELEDILHFLEEKNMSEAEMMHVLYRTMHAIKTTSCETWNRCFGRLLLLLLDAATEEDARALKVLQELVAAQPSRAQMFVELLFQRLIDAMVDQDGVARHLIERILDDLVRSASDQQQTLAMLMPLVSSSKPPVLPMVLRLAKSCFQYCEHSCREKDVTFLRNADLVDRLTKCLSHMNSHVRKCAVDCLVALHFAVMEDNRVVPAYLAANVDEMQHRLVEIFIDRAKLTRHPSC</sequence>
<evidence type="ECO:0000256" key="6">
    <source>
        <dbReference type="SAM" id="MobiDB-lite"/>
    </source>
</evidence>
<dbReference type="InterPro" id="IPR016024">
    <property type="entry name" value="ARM-type_fold"/>
</dbReference>
<dbReference type="InterPro" id="IPR024395">
    <property type="entry name" value="CLASP_N_dom"/>
</dbReference>
<dbReference type="GO" id="GO:0005881">
    <property type="term" value="C:cytoplasmic microtubule"/>
    <property type="evidence" value="ECO:0007669"/>
    <property type="project" value="TreeGrafter"/>
</dbReference>
<dbReference type="InterPro" id="IPR011989">
    <property type="entry name" value="ARM-like"/>
</dbReference>
<feature type="repeat" description="HEAT" evidence="5">
    <location>
        <begin position="158"/>
        <end position="196"/>
    </location>
</feature>
<protein>
    <recommendedName>
        <fullName evidence="7">TOG domain-containing protein</fullName>
    </recommendedName>
</protein>
<evidence type="ECO:0000259" key="7">
    <source>
        <dbReference type="SMART" id="SM01349"/>
    </source>
</evidence>
<keyword evidence="4" id="KW-0206">Cytoskeleton</keyword>
<dbReference type="GO" id="GO:0000278">
    <property type="term" value="P:mitotic cell cycle"/>
    <property type="evidence" value="ECO:0007669"/>
    <property type="project" value="UniProtKB-ARBA"/>
</dbReference>
<dbReference type="SMART" id="SM01349">
    <property type="entry name" value="TOG"/>
    <property type="match status" value="3"/>
</dbReference>
<proteinExistence type="predicted"/>
<dbReference type="Pfam" id="PF21041">
    <property type="entry name" value="XMAP215_CLASP_TOG"/>
    <property type="match status" value="1"/>
</dbReference>
<evidence type="ECO:0000256" key="3">
    <source>
        <dbReference type="ARBA" id="ARBA00022737"/>
    </source>
</evidence>
<feature type="compositionally biased region" description="Basic and acidic residues" evidence="6">
    <location>
        <begin position="1066"/>
        <end position="1076"/>
    </location>
</feature>
<evidence type="ECO:0000313" key="9">
    <source>
        <dbReference type="Proteomes" id="UP001162060"/>
    </source>
</evidence>
<keyword evidence="3" id="KW-0677">Repeat</keyword>
<accession>A0AAV1T4C0</accession>
<evidence type="ECO:0000256" key="4">
    <source>
        <dbReference type="ARBA" id="ARBA00023212"/>
    </source>
</evidence>
<reference evidence="8" key="1">
    <citation type="submission" date="2024-01" db="EMBL/GenBank/DDBJ databases">
        <authorList>
            <person name="Webb A."/>
        </authorList>
    </citation>
    <scope>NUCLEOTIDE SEQUENCE</scope>
    <source>
        <strain evidence="8">Pm1</strain>
    </source>
</reference>
<dbReference type="InterPro" id="IPR021133">
    <property type="entry name" value="HEAT_type_2"/>
</dbReference>
<dbReference type="Pfam" id="PF12348">
    <property type="entry name" value="CLASP_N"/>
    <property type="match status" value="1"/>
</dbReference>
<feature type="region of interest" description="Disordered" evidence="6">
    <location>
        <begin position="560"/>
        <end position="582"/>
    </location>
</feature>
<keyword evidence="2" id="KW-0963">Cytoplasm</keyword>
<comment type="caution">
    <text evidence="8">The sequence shown here is derived from an EMBL/GenBank/DDBJ whole genome shotgun (WGS) entry which is preliminary data.</text>
</comment>
<feature type="compositionally biased region" description="Polar residues" evidence="6">
    <location>
        <begin position="1102"/>
        <end position="1120"/>
    </location>
</feature>
<dbReference type="InterPro" id="IPR034085">
    <property type="entry name" value="TOG"/>
</dbReference>